<dbReference type="AlphaFoldDB" id="A0A0B6YXV3"/>
<dbReference type="EMBL" id="HACG01014062">
    <property type="protein sequence ID" value="CEK60927.1"/>
    <property type="molecule type" value="Transcribed_RNA"/>
</dbReference>
<proteinExistence type="predicted"/>
<protein>
    <submittedName>
        <fullName evidence="1">Uncharacterized protein</fullName>
    </submittedName>
</protein>
<accession>A0A0B6YXV3</accession>
<organism evidence="1">
    <name type="scientific">Arion vulgaris</name>
    <dbReference type="NCBI Taxonomy" id="1028688"/>
    <lineage>
        <taxon>Eukaryota</taxon>
        <taxon>Metazoa</taxon>
        <taxon>Spiralia</taxon>
        <taxon>Lophotrochozoa</taxon>
        <taxon>Mollusca</taxon>
        <taxon>Gastropoda</taxon>
        <taxon>Heterobranchia</taxon>
        <taxon>Euthyneura</taxon>
        <taxon>Panpulmonata</taxon>
        <taxon>Eupulmonata</taxon>
        <taxon>Stylommatophora</taxon>
        <taxon>Helicina</taxon>
        <taxon>Arionoidea</taxon>
        <taxon>Arionidae</taxon>
        <taxon>Arion</taxon>
    </lineage>
</organism>
<sequence>DNRPTDRPFQSVVTEADKVNEQNIHNNEQRSQVLESKIVNFRVSFPNSSSQASDVNSSIIIKYHSCCTISNTIANCTGCQLKYVPTYLPSNISKLLL</sequence>
<name>A0A0B6YXV3_9EUPU</name>
<evidence type="ECO:0000313" key="1">
    <source>
        <dbReference type="EMBL" id="CEK60927.1"/>
    </source>
</evidence>
<gene>
    <name evidence="1" type="primary">ORF40768</name>
</gene>
<feature type="non-terminal residue" evidence="1">
    <location>
        <position position="1"/>
    </location>
</feature>
<feature type="non-terminal residue" evidence="1">
    <location>
        <position position="97"/>
    </location>
</feature>
<reference evidence="1" key="1">
    <citation type="submission" date="2014-12" db="EMBL/GenBank/DDBJ databases">
        <title>Insight into the proteome of Arion vulgaris.</title>
        <authorList>
            <person name="Aradska J."/>
            <person name="Bulat T."/>
            <person name="Smidak R."/>
            <person name="Sarate P."/>
            <person name="Gangsoo J."/>
            <person name="Sialana F."/>
            <person name="Bilban M."/>
            <person name="Lubec G."/>
        </authorList>
    </citation>
    <scope>NUCLEOTIDE SEQUENCE</scope>
    <source>
        <tissue evidence="1">Skin</tissue>
    </source>
</reference>